<comment type="caution">
    <text evidence="6">The sequence shown here is derived from an EMBL/GenBank/DDBJ whole genome shotgun (WGS) entry which is preliminary data.</text>
</comment>
<evidence type="ECO:0000259" key="5">
    <source>
        <dbReference type="Pfam" id="PF13657"/>
    </source>
</evidence>
<dbReference type="PANTHER" id="PTHR37419">
    <property type="entry name" value="SERINE/THREONINE-PROTEIN KINASE TOXIN HIPA"/>
    <property type="match status" value="1"/>
</dbReference>
<dbReference type="Pfam" id="PF07804">
    <property type="entry name" value="HipA_C"/>
    <property type="match status" value="1"/>
</dbReference>
<feature type="domain" description="HipA N-terminal subdomain 1" evidence="5">
    <location>
        <begin position="21"/>
        <end position="97"/>
    </location>
</feature>
<dbReference type="Pfam" id="PF13657">
    <property type="entry name" value="Couple_hipA"/>
    <property type="match status" value="1"/>
</dbReference>
<keyword evidence="7" id="KW-1185">Reference proteome</keyword>
<dbReference type="InterPro" id="IPR012893">
    <property type="entry name" value="HipA-like_C"/>
</dbReference>
<organism evidence="6 7">
    <name type="scientific">Bifidobacterium choloepi</name>
    <dbReference type="NCBI Taxonomy" id="2614131"/>
    <lineage>
        <taxon>Bacteria</taxon>
        <taxon>Bacillati</taxon>
        <taxon>Actinomycetota</taxon>
        <taxon>Actinomycetes</taxon>
        <taxon>Bifidobacteriales</taxon>
        <taxon>Bifidobacteriaceae</taxon>
        <taxon>Bifidobacterium</taxon>
    </lineage>
</organism>
<name>A0A6I5N1G0_9BIFI</name>
<dbReference type="Proteomes" id="UP000469292">
    <property type="component" value="Unassembled WGS sequence"/>
</dbReference>
<dbReference type="AlphaFoldDB" id="A0A6I5N1G0"/>
<dbReference type="EMBL" id="VYSG01000001">
    <property type="protein sequence ID" value="NEG69469.1"/>
    <property type="molecule type" value="Genomic_DNA"/>
</dbReference>
<sequence length="411" mass="44787">MQLSPRATVTVATTTADGEEITAGTLYCSGDDLTFRYSGSYLERNGATPLFPSLPLSSASYYFHGLGPFSDAAPDRWGRKVLARDLKRTRLTESEYLLGVNDLTRQGALRFLDDGVPLAGEEGVPVLANLPELLNTADAVEEGREIDDTELRRLYRATGSLGGARPKASVMDRNTLWLAKFPKPNGDEWDVIGWEAVTLEIAAMAGIDVPEHRTVGIADVNGNQRTVLLTERFDRLGGSAPDTMQRIPYMSAMTALEAVDGEGGDWLDLAEETRTLGADTVQLWKRAMFGAAIGNLDDHLRNHGFLRLAPGDGWQLAPAFDLNPEPWDDHAGDSHQLALFGDAEVTVGRLMGDDSLSLFGVTPVEAAQWLPILRSAVSQMMPRASLRHVDNQSRSVMESRLGHALSVLDEL</sequence>
<dbReference type="InterPro" id="IPR017508">
    <property type="entry name" value="HipA_N1"/>
</dbReference>
<proteinExistence type="inferred from homology"/>
<comment type="similarity">
    <text evidence="1">Belongs to the HipA Ser/Thr kinase family.</text>
</comment>
<evidence type="ECO:0000259" key="4">
    <source>
        <dbReference type="Pfam" id="PF07804"/>
    </source>
</evidence>
<keyword evidence="3" id="KW-0418">Kinase</keyword>
<evidence type="ECO:0000256" key="3">
    <source>
        <dbReference type="ARBA" id="ARBA00022777"/>
    </source>
</evidence>
<protein>
    <submittedName>
        <fullName evidence="6">Type II toxin-antitoxin system HipA family toxin</fullName>
    </submittedName>
</protein>
<evidence type="ECO:0000313" key="6">
    <source>
        <dbReference type="EMBL" id="NEG69469.1"/>
    </source>
</evidence>
<gene>
    <name evidence="6" type="ORF">F6S87_02290</name>
</gene>
<dbReference type="GO" id="GO:0005829">
    <property type="term" value="C:cytosol"/>
    <property type="evidence" value="ECO:0007669"/>
    <property type="project" value="TreeGrafter"/>
</dbReference>
<accession>A0A6I5N1G0</accession>
<feature type="domain" description="HipA-like C-terminal" evidence="4">
    <location>
        <begin position="160"/>
        <end position="341"/>
    </location>
</feature>
<reference evidence="6 7" key="1">
    <citation type="submission" date="2019-09" db="EMBL/GenBank/DDBJ databases">
        <title>Phylogenetic characterization of a novel taxon of the genus Bifidobacterium: Bifidobacterium choloepi sp. nov.</title>
        <authorList>
            <person name="Modesto M."/>
            <person name="Satti M."/>
        </authorList>
    </citation>
    <scope>NUCLEOTIDE SEQUENCE [LARGE SCALE GENOMIC DNA]</scope>
    <source>
        <strain evidence="6 7">BRDM6</strain>
    </source>
</reference>
<evidence type="ECO:0000313" key="7">
    <source>
        <dbReference type="Proteomes" id="UP000469292"/>
    </source>
</evidence>
<dbReference type="InterPro" id="IPR052028">
    <property type="entry name" value="HipA_Ser/Thr_kinase"/>
</dbReference>
<dbReference type="PANTHER" id="PTHR37419:SF8">
    <property type="entry name" value="TOXIN YJJJ"/>
    <property type="match status" value="1"/>
</dbReference>
<evidence type="ECO:0000256" key="2">
    <source>
        <dbReference type="ARBA" id="ARBA00022679"/>
    </source>
</evidence>
<dbReference type="GO" id="GO:0004674">
    <property type="term" value="F:protein serine/threonine kinase activity"/>
    <property type="evidence" value="ECO:0007669"/>
    <property type="project" value="TreeGrafter"/>
</dbReference>
<keyword evidence="2" id="KW-0808">Transferase</keyword>
<evidence type="ECO:0000256" key="1">
    <source>
        <dbReference type="ARBA" id="ARBA00010164"/>
    </source>
</evidence>